<dbReference type="InterPro" id="IPR036097">
    <property type="entry name" value="HisK_dim/P_sf"/>
</dbReference>
<keyword evidence="18" id="KW-1185">Reference proteome</keyword>
<comment type="subcellular location">
    <subcellularLocation>
        <location evidence="2">Cell inner membrane</location>
        <topology evidence="2">Multi-pass membrane protein</topology>
    </subcellularLocation>
</comment>
<dbReference type="InterPro" id="IPR050428">
    <property type="entry name" value="TCS_sensor_his_kinase"/>
</dbReference>
<dbReference type="PRINTS" id="PR00344">
    <property type="entry name" value="BCTRLSENSOR"/>
</dbReference>
<evidence type="ECO:0000256" key="5">
    <source>
        <dbReference type="ARBA" id="ARBA00022553"/>
    </source>
</evidence>
<reference evidence="17 18" key="1">
    <citation type="submission" date="2018-03" db="EMBL/GenBank/DDBJ databases">
        <title>Genome sequencing of Simplicispira sp.</title>
        <authorList>
            <person name="Kim S.-J."/>
            <person name="Heo J."/>
            <person name="Kwon S.-W."/>
        </authorList>
    </citation>
    <scope>NUCLEOTIDE SEQUENCE [LARGE SCALE GENOMIC DNA]</scope>
    <source>
        <strain evidence="17 18">SC1-8</strain>
    </source>
</reference>
<keyword evidence="12 14" id="KW-0902">Two-component regulatory system</keyword>
<proteinExistence type="predicted"/>
<feature type="domain" description="Histidine kinase" evidence="15">
    <location>
        <begin position="243"/>
        <end position="457"/>
    </location>
</feature>
<dbReference type="PROSITE" id="PS50885">
    <property type="entry name" value="HAMP"/>
    <property type="match status" value="1"/>
</dbReference>
<feature type="transmembrane region" description="Helical" evidence="14">
    <location>
        <begin position="130"/>
        <end position="149"/>
    </location>
</feature>
<keyword evidence="7 14" id="KW-0812">Transmembrane</keyword>
<dbReference type="EC" id="2.7.13.3" evidence="14"/>
<dbReference type="InterPro" id="IPR004358">
    <property type="entry name" value="Sig_transdc_His_kin-like_C"/>
</dbReference>
<evidence type="ECO:0000256" key="14">
    <source>
        <dbReference type="RuleBase" id="RU364088"/>
    </source>
</evidence>
<dbReference type="Pfam" id="PF02518">
    <property type="entry name" value="HATPase_c"/>
    <property type="match status" value="1"/>
</dbReference>
<evidence type="ECO:0000256" key="13">
    <source>
        <dbReference type="ARBA" id="ARBA00023136"/>
    </source>
</evidence>
<dbReference type="CDD" id="cd00075">
    <property type="entry name" value="HATPase"/>
    <property type="match status" value="1"/>
</dbReference>
<dbReference type="InterPro" id="IPR003594">
    <property type="entry name" value="HATPase_dom"/>
</dbReference>
<dbReference type="NCBIfam" id="TIGR01386">
    <property type="entry name" value="cztS_silS_copS"/>
    <property type="match status" value="1"/>
</dbReference>
<keyword evidence="3 14" id="KW-1003">Cell membrane</keyword>
<organism evidence="17 18">
    <name type="scientific">Simplicispira suum</name>
    <dbReference type="NCBI Taxonomy" id="2109915"/>
    <lineage>
        <taxon>Bacteria</taxon>
        <taxon>Pseudomonadati</taxon>
        <taxon>Pseudomonadota</taxon>
        <taxon>Betaproteobacteria</taxon>
        <taxon>Burkholderiales</taxon>
        <taxon>Comamonadaceae</taxon>
        <taxon>Simplicispira</taxon>
    </lineage>
</organism>
<dbReference type="GO" id="GO:0005524">
    <property type="term" value="F:ATP binding"/>
    <property type="evidence" value="ECO:0007669"/>
    <property type="project" value="UniProtKB-KW"/>
</dbReference>
<dbReference type="CDD" id="cd06225">
    <property type="entry name" value="HAMP"/>
    <property type="match status" value="1"/>
</dbReference>
<dbReference type="InterPro" id="IPR005467">
    <property type="entry name" value="His_kinase_dom"/>
</dbReference>
<dbReference type="InterPro" id="IPR006290">
    <property type="entry name" value="CztS_silS_copS"/>
</dbReference>
<keyword evidence="13 14" id="KW-0472">Membrane</keyword>
<keyword evidence="4 14" id="KW-0997">Cell inner membrane</keyword>
<dbReference type="Pfam" id="PF00672">
    <property type="entry name" value="HAMP"/>
    <property type="match status" value="1"/>
</dbReference>
<keyword evidence="8 14" id="KW-0547">Nucleotide-binding</keyword>
<dbReference type="SUPFAM" id="SSF55874">
    <property type="entry name" value="ATPase domain of HSP90 chaperone/DNA topoisomerase II/histidine kinase"/>
    <property type="match status" value="1"/>
</dbReference>
<evidence type="ECO:0000256" key="6">
    <source>
        <dbReference type="ARBA" id="ARBA00022679"/>
    </source>
</evidence>
<evidence type="ECO:0000256" key="11">
    <source>
        <dbReference type="ARBA" id="ARBA00022989"/>
    </source>
</evidence>
<evidence type="ECO:0000256" key="12">
    <source>
        <dbReference type="ARBA" id="ARBA00023012"/>
    </source>
</evidence>
<dbReference type="PANTHER" id="PTHR45436">
    <property type="entry name" value="SENSOR HISTIDINE KINASE YKOH"/>
    <property type="match status" value="1"/>
</dbReference>
<feature type="transmembrane region" description="Helical" evidence="14">
    <location>
        <begin position="161"/>
        <end position="181"/>
    </location>
</feature>
<dbReference type="InterPro" id="IPR003661">
    <property type="entry name" value="HisK_dim/P_dom"/>
</dbReference>
<keyword evidence="10 14" id="KW-0067">ATP-binding</keyword>
<dbReference type="SMART" id="SM00387">
    <property type="entry name" value="HATPase_c"/>
    <property type="match status" value="1"/>
</dbReference>
<evidence type="ECO:0000256" key="8">
    <source>
        <dbReference type="ARBA" id="ARBA00022741"/>
    </source>
</evidence>
<dbReference type="Pfam" id="PF00512">
    <property type="entry name" value="HisKA"/>
    <property type="match status" value="1"/>
</dbReference>
<keyword evidence="9 14" id="KW-0418">Kinase</keyword>
<dbReference type="Gene3D" id="1.10.287.130">
    <property type="match status" value="1"/>
</dbReference>
<dbReference type="GO" id="GO:0005886">
    <property type="term" value="C:plasma membrane"/>
    <property type="evidence" value="ECO:0007669"/>
    <property type="project" value="UniProtKB-SubCell"/>
</dbReference>
<keyword evidence="6 14" id="KW-0808">Transferase</keyword>
<dbReference type="PROSITE" id="PS50109">
    <property type="entry name" value="HIS_KIN"/>
    <property type="match status" value="1"/>
</dbReference>
<accession>A0A2S0N0P4</accession>
<dbReference type="InterPro" id="IPR036890">
    <property type="entry name" value="HATPase_C_sf"/>
</dbReference>
<evidence type="ECO:0000256" key="3">
    <source>
        <dbReference type="ARBA" id="ARBA00022475"/>
    </source>
</evidence>
<evidence type="ECO:0000256" key="9">
    <source>
        <dbReference type="ARBA" id="ARBA00022777"/>
    </source>
</evidence>
<dbReference type="Proteomes" id="UP000239326">
    <property type="component" value="Chromosome"/>
</dbReference>
<keyword evidence="11 14" id="KW-1133">Transmembrane helix</keyword>
<dbReference type="RefSeq" id="WP_106446685.1">
    <property type="nucleotide sequence ID" value="NZ_CP027669.1"/>
</dbReference>
<evidence type="ECO:0000256" key="1">
    <source>
        <dbReference type="ARBA" id="ARBA00000085"/>
    </source>
</evidence>
<feature type="transmembrane region" description="Helical" evidence="14">
    <location>
        <begin position="12"/>
        <end position="35"/>
    </location>
</feature>
<dbReference type="InterPro" id="IPR003660">
    <property type="entry name" value="HAMP_dom"/>
</dbReference>
<dbReference type="PANTHER" id="PTHR45436:SF15">
    <property type="entry name" value="SENSOR HISTIDINE KINASE CUSS"/>
    <property type="match status" value="1"/>
</dbReference>
<feature type="domain" description="HAMP" evidence="16">
    <location>
        <begin position="182"/>
        <end position="235"/>
    </location>
</feature>
<dbReference type="KEGG" id="simp:C6571_10800"/>
<dbReference type="Gene3D" id="6.10.340.10">
    <property type="match status" value="1"/>
</dbReference>
<sequence>MGSRLTLTARLTLLFTVGSAVVLLAFGALVMAAIASHFDELDRDELAGKLDYAAQLVATMDRPLSKEAVAKELASSFAGHHELVMQVRGPSGMVWFASPGVEFPVSLVTAPHLSHWRSGGRTFHGLEKTLLVGATAGGALTLVLALDTAHHERFLQSFRVTLWLFVACAVMFMGLLGWVSARRGLAPLRAMRERAATVTAHSLDRRLPVQAVPPELAELAITLNEMLERLEDAFKRLSDFSADLAHELRTPVSNLMVQTQVALSLPRDAEGYRAILESNAEEYERLARMISDMLFLAKAENGLVLVHEELVDVAHEVRQLFDFYELSADEKRIDLQLRGEGALRGDRLMLRRALGNLISNALRHTPVGGTISVAIDQDAARLRIQVQNTGEPIAAAHLARFFERFYRADPARQHEAGEGIGLGLSISQAIAHAHGGEVAAASNDGLTIFSLTFPNSR</sequence>
<dbReference type="InterPro" id="IPR048590">
    <property type="entry name" value="CusS-like_sensor"/>
</dbReference>
<evidence type="ECO:0000313" key="17">
    <source>
        <dbReference type="EMBL" id="AVO41708.1"/>
    </source>
</evidence>
<keyword evidence="5" id="KW-0597">Phosphoprotein</keyword>
<evidence type="ECO:0000256" key="7">
    <source>
        <dbReference type="ARBA" id="ARBA00022692"/>
    </source>
</evidence>
<evidence type="ECO:0000256" key="2">
    <source>
        <dbReference type="ARBA" id="ARBA00004429"/>
    </source>
</evidence>
<dbReference type="GO" id="GO:0000155">
    <property type="term" value="F:phosphorelay sensor kinase activity"/>
    <property type="evidence" value="ECO:0007669"/>
    <property type="project" value="InterPro"/>
</dbReference>
<dbReference type="AlphaFoldDB" id="A0A2S0N0P4"/>
<evidence type="ECO:0000259" key="15">
    <source>
        <dbReference type="PROSITE" id="PS50109"/>
    </source>
</evidence>
<dbReference type="CDD" id="cd00082">
    <property type="entry name" value="HisKA"/>
    <property type="match status" value="1"/>
</dbReference>
<evidence type="ECO:0000259" key="16">
    <source>
        <dbReference type="PROSITE" id="PS50885"/>
    </source>
</evidence>
<protein>
    <recommendedName>
        <fullName evidence="14">Sensor protein</fullName>
        <ecNumber evidence="14">2.7.13.3</ecNumber>
    </recommendedName>
</protein>
<dbReference type="EMBL" id="CP027669">
    <property type="protein sequence ID" value="AVO41708.1"/>
    <property type="molecule type" value="Genomic_DNA"/>
</dbReference>
<gene>
    <name evidence="17" type="ORF">C6571_10800</name>
</gene>
<dbReference type="Gene3D" id="3.30.565.10">
    <property type="entry name" value="Histidine kinase-like ATPase, C-terminal domain"/>
    <property type="match status" value="1"/>
</dbReference>
<comment type="function">
    <text evidence="14">Member of a two-component regulatory system.</text>
</comment>
<dbReference type="SUPFAM" id="SSF47384">
    <property type="entry name" value="Homodimeric domain of signal transducing histidine kinase"/>
    <property type="match status" value="1"/>
</dbReference>
<comment type="catalytic activity">
    <reaction evidence="1 14">
        <text>ATP + protein L-histidine = ADP + protein N-phospho-L-histidine.</text>
        <dbReference type="EC" id="2.7.13.3"/>
    </reaction>
</comment>
<dbReference type="SMART" id="SM00388">
    <property type="entry name" value="HisKA"/>
    <property type="match status" value="1"/>
</dbReference>
<dbReference type="OrthoDB" id="9786919at2"/>
<evidence type="ECO:0000313" key="18">
    <source>
        <dbReference type="Proteomes" id="UP000239326"/>
    </source>
</evidence>
<evidence type="ECO:0000256" key="4">
    <source>
        <dbReference type="ARBA" id="ARBA00022519"/>
    </source>
</evidence>
<name>A0A2S0N0P4_9BURK</name>
<evidence type="ECO:0000256" key="10">
    <source>
        <dbReference type="ARBA" id="ARBA00022840"/>
    </source>
</evidence>
<dbReference type="Pfam" id="PF21085">
    <property type="entry name" value="CusS"/>
    <property type="match status" value="1"/>
</dbReference>
<dbReference type="SMART" id="SM00304">
    <property type="entry name" value="HAMP"/>
    <property type="match status" value="1"/>
</dbReference>